<name>A5ZVT9_9FIRM</name>
<dbReference type="EMBL" id="AAVO02000016">
    <property type="protein sequence ID" value="EDM86330.1"/>
    <property type="molecule type" value="Genomic_DNA"/>
</dbReference>
<evidence type="ECO:0000313" key="2">
    <source>
        <dbReference type="Proteomes" id="UP000006002"/>
    </source>
</evidence>
<accession>A5ZVT9</accession>
<sequence>MKKVILWNVWKPQKGLTSPLCTPLGGMIYEVLFKTGA</sequence>
<reference evidence="1 2" key="2">
    <citation type="submission" date="2007-04" db="EMBL/GenBank/DDBJ databases">
        <title>Draft genome sequence of Ruminococcus obeum (ATCC 29174).</title>
        <authorList>
            <person name="Sudarsanam P."/>
            <person name="Ley R."/>
            <person name="Guruge J."/>
            <person name="Turnbaugh P.J."/>
            <person name="Mahowald M."/>
            <person name="Liep D."/>
            <person name="Gordon J."/>
        </authorList>
    </citation>
    <scope>NUCLEOTIDE SEQUENCE [LARGE SCALE GENOMIC DNA]</scope>
    <source>
        <strain evidence="1 2">ATCC 29174</strain>
    </source>
</reference>
<protein>
    <submittedName>
        <fullName evidence="1">Uncharacterized protein</fullName>
    </submittedName>
</protein>
<dbReference type="AlphaFoldDB" id="A5ZVT9"/>
<gene>
    <name evidence="1" type="ORF">RUMOBE_03132</name>
</gene>
<comment type="caution">
    <text evidence="1">The sequence shown here is derived from an EMBL/GenBank/DDBJ whole genome shotgun (WGS) entry which is preliminary data.</text>
</comment>
<organism evidence="1 2">
    <name type="scientific">Blautia obeum ATCC 29174</name>
    <dbReference type="NCBI Taxonomy" id="411459"/>
    <lineage>
        <taxon>Bacteria</taxon>
        <taxon>Bacillati</taxon>
        <taxon>Bacillota</taxon>
        <taxon>Clostridia</taxon>
        <taxon>Lachnospirales</taxon>
        <taxon>Lachnospiraceae</taxon>
        <taxon>Blautia</taxon>
    </lineage>
</organism>
<evidence type="ECO:0000313" key="1">
    <source>
        <dbReference type="EMBL" id="EDM86330.1"/>
    </source>
</evidence>
<proteinExistence type="predicted"/>
<dbReference type="Proteomes" id="UP000006002">
    <property type="component" value="Unassembled WGS sequence"/>
</dbReference>
<reference evidence="1 2" key="1">
    <citation type="submission" date="2007-03" db="EMBL/GenBank/DDBJ databases">
        <authorList>
            <person name="Fulton L."/>
            <person name="Clifton S."/>
            <person name="Fulton B."/>
            <person name="Xu J."/>
            <person name="Minx P."/>
            <person name="Pepin K.H."/>
            <person name="Johnson M."/>
            <person name="Thiruvilangam P."/>
            <person name="Bhonagiri V."/>
            <person name="Nash W.E."/>
            <person name="Mardis E.R."/>
            <person name="Wilson R.K."/>
        </authorList>
    </citation>
    <scope>NUCLEOTIDE SEQUENCE [LARGE SCALE GENOMIC DNA]</scope>
    <source>
        <strain evidence="1 2">ATCC 29174</strain>
    </source>
</reference>
<dbReference type="HOGENOM" id="CLU_3340794_0_0_9"/>